<organism evidence="1 2">
    <name type="scientific">Panagrolaimus sp. JU765</name>
    <dbReference type="NCBI Taxonomy" id="591449"/>
    <lineage>
        <taxon>Eukaryota</taxon>
        <taxon>Metazoa</taxon>
        <taxon>Ecdysozoa</taxon>
        <taxon>Nematoda</taxon>
        <taxon>Chromadorea</taxon>
        <taxon>Rhabditida</taxon>
        <taxon>Tylenchina</taxon>
        <taxon>Panagrolaimomorpha</taxon>
        <taxon>Panagrolaimoidea</taxon>
        <taxon>Panagrolaimidae</taxon>
        <taxon>Panagrolaimus</taxon>
    </lineage>
</organism>
<protein>
    <submittedName>
        <fullName evidence="2">B30.2/SPRY domain-containing protein</fullName>
    </submittedName>
</protein>
<reference evidence="2" key="1">
    <citation type="submission" date="2022-11" db="UniProtKB">
        <authorList>
            <consortium name="WormBaseParasite"/>
        </authorList>
    </citation>
    <scope>IDENTIFICATION</scope>
</reference>
<dbReference type="Proteomes" id="UP000887576">
    <property type="component" value="Unplaced"/>
</dbReference>
<evidence type="ECO:0000313" key="2">
    <source>
        <dbReference type="WBParaSite" id="JU765_v2.g4929.t1"/>
    </source>
</evidence>
<sequence length="1524" mass="169971">MGGIEIEPSNRRVSARIAKRISIGAPKRDRFSPDPTATNRRRKSENSSAPDEKLKNGTVEKETRPQDNSITKKSPEKSKSVKKTKSTPKSVVKPDDSIDLLDTKLDSQGVIPTEKHEAEVEKSVSPKQDRSPERTAISRRRKSENSSAPVEKLKDVVVEKEEKETPSQDNLIVKKSPEKPKSVKKTKSTPKSVVKPDDSIDLLDSKLDDQDALTEKSKPEDEHVSPKQDRCSPEPTSTNRRRKSEKSSTADEKLKDAVVEKETCSQDNLDVQKSSNVPDERVSICPPKQDRSSTDLIATNRRRKSENSSASDEKLKNGTVEKETRSQDNLITKKSSNVVPEKPKLVKKPKLTPKPVIKPNNPIDLLDSILDNQDVMLTEKYKTEDERAEEREKLEFEKRMKNTSSCLIPDRPLIIRRDSFHLESSEDYSSSSPKVDSSLHQSITDASPSGFGRVSVDERIQKLLKSPISPALGSSTGSTPTSNGNRISASPATPNLPQLPPPPPGPRPINAVSVFPPPPPPRGPRPINARPVCPAQPPLPSEPRPVTAKRITNDVSMEEAHSERHPSPPIPPAFVQKPVIPPPPPGVRPPTAKPVFNMPLPNAPPPPMEPRPPNAKKFVEPPKTEQTPQLGQQNSSVEKKRRSRFDQPPIDPVTIPLPPAGLLPPTSIPLPVKALDAPIQTLPPPTLLSRFPRTSNPEHTMRPVMNMVPGPPMPFYPPPYFIPPFDPRVPPPFAVPPPFIPPPPPERPRMESVQNVEEVPPKKQKIVEEPEQMEENNLGVMPMDIDDDDEDTTKSEPVNYLESKSNDVKEPDEYDPEAASEEMLSRTLQDEKPSEDPKVVEEGGENTEMIVDSANQQVEDIPDKEMASELKDDRSSSSSSSVSSSDNSDSDDSSGDDDANDQEKNESVQVLNKNHLLKEATSVFHNIRGVGPLILQEELEGSYVLVEEERPPPDFYGEPVPNDEEDDDALFELAAGIPRKKKDSVIIKDEPLANEDQFELDYYNADFNMKSHAENKWLIDPDNSEGFALMWSGVRSNYGLVNGKAYIPRVAFQVSIKEFLSTKHLPFDEIDPHDIRVGWSASTSSNTLGESPKSYAFCSTGRKCGEGDFQYFGDPFHSKDVITTVLDLKKGEIVYYRNKKLVGTAFSGNLFAPGDIVFPHIATKNCTIYVNFGVECPEKDADSIWSLPDEEKEMGTMFVGRVDIRSFCAPSRRPPEKKSDCTVLVMIGLPGVGKTTWVENYLKANPKEHWIHFNTEKLIDTMKINGLPRKRCPGCRVDMVLGLASKALSKCLQVACRRRQNYILDQTNCCRDVRKRKLTMFEGFTRRCIIIMPNEMETEARQAKRSKVDYGGEMPLDAMLMFKALISLPTLQEEPLEDIQFIEPSIDRLSEAVEQVQRYNLEGQPWLRKNFRTRSQPFVSDHRMISEAENRRASQTNTQKQPERVNAENYLQVSLGTINSSSQGARPKEGYAGFGTVPAPMSLPIPEFDPSVPPPNIFSPMIGSTPTIPNFPNQTMETQSARNE</sequence>
<proteinExistence type="predicted"/>
<evidence type="ECO:0000313" key="1">
    <source>
        <dbReference type="Proteomes" id="UP000887576"/>
    </source>
</evidence>
<accession>A0AC34RAJ5</accession>
<dbReference type="WBParaSite" id="JU765_v2.g4929.t1">
    <property type="protein sequence ID" value="JU765_v2.g4929.t1"/>
    <property type="gene ID" value="JU765_v2.g4929"/>
</dbReference>
<name>A0AC34RAJ5_9BILA</name>